<evidence type="ECO:0000313" key="3">
    <source>
        <dbReference type="EMBL" id="CUR41889.1"/>
    </source>
</evidence>
<dbReference type="Gene3D" id="1.10.260.40">
    <property type="entry name" value="lambda repressor-like DNA-binding domains"/>
    <property type="match status" value="1"/>
</dbReference>
<dbReference type="GO" id="GO:0003677">
    <property type="term" value="F:DNA binding"/>
    <property type="evidence" value="ECO:0007669"/>
    <property type="project" value="UniProtKB-KW"/>
</dbReference>
<keyword evidence="1" id="KW-0238">DNA-binding</keyword>
<dbReference type="PROSITE" id="PS50943">
    <property type="entry name" value="HTH_CROC1"/>
    <property type="match status" value="1"/>
</dbReference>
<dbReference type="RefSeq" id="WP_339111675.1">
    <property type="nucleotide sequence ID" value="NZ_LN887698.1"/>
</dbReference>
<evidence type="ECO:0000259" key="2">
    <source>
        <dbReference type="PROSITE" id="PS50943"/>
    </source>
</evidence>
<evidence type="ECO:0000256" key="1">
    <source>
        <dbReference type="ARBA" id="ARBA00023125"/>
    </source>
</evidence>
<dbReference type="PANTHER" id="PTHR46558:SF4">
    <property type="entry name" value="DNA-BIDING PHAGE PROTEIN"/>
    <property type="match status" value="1"/>
</dbReference>
<dbReference type="Pfam" id="PF01381">
    <property type="entry name" value="HTH_3"/>
    <property type="match status" value="1"/>
</dbReference>
<name>A0A0U5FCF2_LIMRT</name>
<protein>
    <submittedName>
        <fullName evidence="3">Putative cI-like repressor-phage associated</fullName>
    </submittedName>
</protein>
<dbReference type="AlphaFoldDB" id="A0A0U5FCF2"/>
<dbReference type="SMART" id="SM00530">
    <property type="entry name" value="HTH_XRE"/>
    <property type="match status" value="1"/>
</dbReference>
<dbReference type="CDD" id="cd00093">
    <property type="entry name" value="HTH_XRE"/>
    <property type="match status" value="1"/>
</dbReference>
<dbReference type="SUPFAM" id="SSF47413">
    <property type="entry name" value="lambda repressor-like DNA-binding domains"/>
    <property type="match status" value="1"/>
</dbReference>
<proteinExistence type="predicted"/>
<sequence>MPDTFKSLRISNGYTQADLASKLGVTIPTVSVWERGLSSPSPRYIPQLAELFNVPKKEIFLLTNTKKLNKTR</sequence>
<reference evidence="3" key="1">
    <citation type="submission" date="2015-10" db="EMBL/GenBank/DDBJ databases">
        <authorList>
            <person name="Gilbert D.G."/>
        </authorList>
    </citation>
    <scope>NUCLEOTIDE SEQUENCE</scope>
    <source>
        <strain evidence="3">Lp167-67</strain>
    </source>
</reference>
<dbReference type="InterPro" id="IPR001387">
    <property type="entry name" value="Cro/C1-type_HTH"/>
</dbReference>
<organism evidence="3">
    <name type="scientific">Limosilactobacillus reuteri</name>
    <name type="common">Lactobacillus reuteri</name>
    <dbReference type="NCBI Taxonomy" id="1598"/>
    <lineage>
        <taxon>Bacteria</taxon>
        <taxon>Bacillati</taxon>
        <taxon>Bacillota</taxon>
        <taxon>Bacilli</taxon>
        <taxon>Lactobacillales</taxon>
        <taxon>Lactobacillaceae</taxon>
        <taxon>Limosilactobacillus</taxon>
    </lineage>
</organism>
<feature type="domain" description="HTH cro/C1-type" evidence="2">
    <location>
        <begin position="5"/>
        <end position="59"/>
    </location>
</feature>
<dbReference type="EMBL" id="LN887698">
    <property type="protein sequence ID" value="CUR41889.1"/>
    <property type="molecule type" value="Genomic_DNA"/>
</dbReference>
<gene>
    <name evidence="3" type="ORF">LRLP16767_LRLP167_00198</name>
</gene>
<accession>A0A0U5FCF2</accession>
<dbReference type="PANTHER" id="PTHR46558">
    <property type="entry name" value="TRACRIPTIONAL REGULATORY PROTEIN-RELATED-RELATED"/>
    <property type="match status" value="1"/>
</dbReference>
<dbReference type="InterPro" id="IPR010982">
    <property type="entry name" value="Lambda_DNA-bd_dom_sf"/>
</dbReference>